<dbReference type="InterPro" id="IPR036291">
    <property type="entry name" value="NAD(P)-bd_dom_sf"/>
</dbReference>
<dbReference type="AlphaFoldDB" id="A0A1I0D900"/>
<evidence type="ECO:0000259" key="2">
    <source>
        <dbReference type="Pfam" id="PF22725"/>
    </source>
</evidence>
<dbReference type="InterPro" id="IPR052515">
    <property type="entry name" value="Gfo/Idh/MocA_Oxidoreductase"/>
</dbReference>
<dbReference type="InterPro" id="IPR055170">
    <property type="entry name" value="GFO_IDH_MocA-like_dom"/>
</dbReference>
<organism evidence="3 4">
    <name type="scientific">Enterocloster lavalensis</name>
    <dbReference type="NCBI Taxonomy" id="460384"/>
    <lineage>
        <taxon>Bacteria</taxon>
        <taxon>Bacillati</taxon>
        <taxon>Bacillota</taxon>
        <taxon>Clostridia</taxon>
        <taxon>Lachnospirales</taxon>
        <taxon>Lachnospiraceae</taxon>
        <taxon>Enterocloster</taxon>
    </lineage>
</organism>
<dbReference type="RefSeq" id="WP_092361257.1">
    <property type="nucleotide sequence ID" value="NZ_CABJCG010000008.1"/>
</dbReference>
<dbReference type="SUPFAM" id="SSF51735">
    <property type="entry name" value="NAD(P)-binding Rossmann-fold domains"/>
    <property type="match status" value="1"/>
</dbReference>
<dbReference type="GeneID" id="93276331"/>
<dbReference type="EMBL" id="FOIM01000004">
    <property type="protein sequence ID" value="SET28731.1"/>
    <property type="molecule type" value="Genomic_DNA"/>
</dbReference>
<dbReference type="PANTHER" id="PTHR43249:SF1">
    <property type="entry name" value="D-GLUCOSIDE 3-DEHYDROGENASE"/>
    <property type="match status" value="1"/>
</dbReference>
<dbReference type="InterPro" id="IPR000683">
    <property type="entry name" value="Gfo/Idh/MocA-like_OxRdtase_N"/>
</dbReference>
<evidence type="ECO:0000259" key="1">
    <source>
        <dbReference type="Pfam" id="PF01408"/>
    </source>
</evidence>
<protein>
    <submittedName>
        <fullName evidence="3">Predicted dehydrogenase</fullName>
    </submittedName>
</protein>
<reference evidence="4" key="1">
    <citation type="submission" date="2016-10" db="EMBL/GenBank/DDBJ databases">
        <authorList>
            <person name="Varghese N."/>
            <person name="Submissions S."/>
        </authorList>
    </citation>
    <scope>NUCLEOTIDE SEQUENCE [LARGE SCALE GENOMIC DNA]</scope>
    <source>
        <strain evidence="4">NLAE-zl-G277</strain>
    </source>
</reference>
<accession>A0A1I0D900</accession>
<feature type="domain" description="GFO/IDH/MocA-like oxidoreductase" evidence="2">
    <location>
        <begin position="135"/>
        <end position="259"/>
    </location>
</feature>
<dbReference type="PANTHER" id="PTHR43249">
    <property type="entry name" value="UDP-N-ACETYL-2-AMINO-2-DEOXY-D-GLUCURONATE OXIDASE"/>
    <property type="match status" value="1"/>
</dbReference>
<gene>
    <name evidence="3" type="ORF">SAMN05216313_10461</name>
</gene>
<dbReference type="Pfam" id="PF01408">
    <property type="entry name" value="GFO_IDH_MocA"/>
    <property type="match status" value="1"/>
</dbReference>
<dbReference type="Pfam" id="PF22725">
    <property type="entry name" value="GFO_IDH_MocA_C3"/>
    <property type="match status" value="1"/>
</dbReference>
<evidence type="ECO:0000313" key="4">
    <source>
        <dbReference type="Proteomes" id="UP000198508"/>
    </source>
</evidence>
<dbReference type="Gene3D" id="3.40.50.720">
    <property type="entry name" value="NAD(P)-binding Rossmann-like Domain"/>
    <property type="match status" value="1"/>
</dbReference>
<proteinExistence type="predicted"/>
<dbReference type="GO" id="GO:0000166">
    <property type="term" value="F:nucleotide binding"/>
    <property type="evidence" value="ECO:0007669"/>
    <property type="project" value="InterPro"/>
</dbReference>
<dbReference type="Proteomes" id="UP000198508">
    <property type="component" value="Unassembled WGS sequence"/>
</dbReference>
<dbReference type="Gene3D" id="3.30.360.10">
    <property type="entry name" value="Dihydrodipicolinate Reductase, domain 2"/>
    <property type="match status" value="1"/>
</dbReference>
<dbReference type="SUPFAM" id="SSF55347">
    <property type="entry name" value="Glyceraldehyde-3-phosphate dehydrogenase-like, C-terminal domain"/>
    <property type="match status" value="1"/>
</dbReference>
<name>A0A1I0D900_9FIRM</name>
<feature type="domain" description="Gfo/Idh/MocA-like oxidoreductase N-terminal" evidence="1">
    <location>
        <begin position="4"/>
        <end position="122"/>
    </location>
</feature>
<evidence type="ECO:0000313" key="3">
    <source>
        <dbReference type="EMBL" id="SET28731.1"/>
    </source>
</evidence>
<keyword evidence="4" id="KW-1185">Reference proteome</keyword>
<sequence length="382" mass="42910">MDQVRFGIIGIGTMGSNHAKWMEEGKIRGAVLSAVCDISPERVQWAQENLKETVAVFTDYKELIASGKVDAVLIATPHYFHPVIAVEALEAGLHTLVEKPAGVYTKAVEAMNETAARHPELVFGMMFNQRMNPLYQKIKEIMDSGRLGGLRRVTWIITTWWRPQKYYEQSSWRATWQGEGGGVLANQAPHQVDLLQWICGMPGKVRGYLRYGSHRNITVEDDVTAYMEFPNGGTGVFISCTHDVLGSDRLEILCDKGKIYVENSTKATVKVLEESETEMNARMDFEDAKRLVRGGKLKDICSEETFEFPDLWGIQHQQVTENFAGAILHKTPLVAPGSEGIRGLTLANAMYLSDWLGKEVEIPFDGDLFLDELHKKIEEETK</sequence>
<dbReference type="STRING" id="460384.SAMN05216313_10461"/>